<dbReference type="SUPFAM" id="SSF55103">
    <property type="entry name" value="FAD-linked oxidases, C-terminal domain"/>
    <property type="match status" value="1"/>
</dbReference>
<dbReference type="Gene3D" id="3.30.465.10">
    <property type="match status" value="1"/>
</dbReference>
<dbReference type="GO" id="GO:0071949">
    <property type="term" value="F:FAD binding"/>
    <property type="evidence" value="ECO:0007669"/>
    <property type="project" value="InterPro"/>
</dbReference>
<sequence>MTPASEAELSEAIRAAEGPLRIVGGGTRPIGTPVEGATLSTDALTGIELYEPGALTLVVKSGTPVAAVEAALEAEGQRLPFEPIDHRPLLGTKNVPTIGGIVATNASGPRRIAVGACRDFMLGVRFVDGRGTILKNGGRVMKNVTGYDLVKLMAGSYGTLGILTEVALKVLPDVDDAATVTLSGLSDVDAVRAMSAALGSPFEVSGAAHDPEAGATYLRIEGFATSVAYRAGRISDLLAQFGTADVTHGKAATAETWAAIRDVTDFAGRDGDVWRLSVKPSDAPALVAKSGAEAVRYDWGGGLVWLLMPEGADLRAKLGTFRGHATLIRASDDTRRALPVFQPENPVVARLSEGLRAKFDPRGILNPGVMG</sequence>
<evidence type="ECO:0000256" key="2">
    <source>
        <dbReference type="ARBA" id="ARBA00022827"/>
    </source>
</evidence>
<proteinExistence type="predicted"/>
<evidence type="ECO:0000313" key="4">
    <source>
        <dbReference type="EMBL" id="PWG18715.1"/>
    </source>
</evidence>
<evidence type="ECO:0000259" key="3">
    <source>
        <dbReference type="PROSITE" id="PS51387"/>
    </source>
</evidence>
<keyword evidence="5" id="KW-1185">Reference proteome</keyword>
<dbReference type="EMBL" id="QETF01000001">
    <property type="protein sequence ID" value="PWG18715.1"/>
    <property type="molecule type" value="Genomic_DNA"/>
</dbReference>
<name>A0A2V1P8C6_9RHOB</name>
<organism evidence="4 5">
    <name type="scientific">Salibaculum griseiflavum</name>
    <dbReference type="NCBI Taxonomy" id="1914409"/>
    <lineage>
        <taxon>Bacteria</taxon>
        <taxon>Pseudomonadati</taxon>
        <taxon>Pseudomonadota</taxon>
        <taxon>Alphaproteobacteria</taxon>
        <taxon>Rhodobacterales</taxon>
        <taxon>Roseobacteraceae</taxon>
        <taxon>Salibaculum</taxon>
    </lineage>
</organism>
<evidence type="ECO:0000256" key="1">
    <source>
        <dbReference type="ARBA" id="ARBA00022630"/>
    </source>
</evidence>
<dbReference type="InterPro" id="IPR036318">
    <property type="entry name" value="FAD-bd_PCMH-like_sf"/>
</dbReference>
<dbReference type="SUPFAM" id="SSF56176">
    <property type="entry name" value="FAD-binding/transporter-associated domain-like"/>
    <property type="match status" value="1"/>
</dbReference>
<dbReference type="InterPro" id="IPR016166">
    <property type="entry name" value="FAD-bd_PCMH"/>
</dbReference>
<keyword evidence="2" id="KW-0274">FAD</keyword>
<dbReference type="Proteomes" id="UP000245293">
    <property type="component" value="Unassembled WGS sequence"/>
</dbReference>
<accession>A0A2V1P8C6</accession>
<dbReference type="AlphaFoldDB" id="A0A2V1P8C6"/>
<dbReference type="Pfam" id="PF01565">
    <property type="entry name" value="FAD_binding_4"/>
    <property type="match status" value="1"/>
</dbReference>
<dbReference type="InterPro" id="IPR016169">
    <property type="entry name" value="FAD-bd_PCMH_sub2"/>
</dbReference>
<reference evidence="5" key="1">
    <citation type="submission" date="2018-05" db="EMBL/GenBank/DDBJ databases">
        <authorList>
            <person name="Du Z."/>
            <person name="Wang X."/>
        </authorList>
    </citation>
    <scope>NUCLEOTIDE SEQUENCE [LARGE SCALE GENOMIC DNA]</scope>
    <source>
        <strain evidence="5">WDS4C29</strain>
    </source>
</reference>
<dbReference type="OrthoDB" id="9811557at2"/>
<evidence type="ECO:0000313" key="5">
    <source>
        <dbReference type="Proteomes" id="UP000245293"/>
    </source>
</evidence>
<dbReference type="InterPro" id="IPR016164">
    <property type="entry name" value="FAD-linked_Oxase-like_C"/>
</dbReference>
<gene>
    <name evidence="4" type="ORF">DFK10_01600</name>
</gene>
<dbReference type="PANTHER" id="PTHR11748">
    <property type="entry name" value="D-LACTATE DEHYDROGENASE"/>
    <property type="match status" value="1"/>
</dbReference>
<dbReference type="PANTHER" id="PTHR11748:SF103">
    <property type="entry name" value="GLYCOLATE OXIDASE SUBUNIT GLCE"/>
    <property type="match status" value="1"/>
</dbReference>
<keyword evidence="1" id="KW-0285">Flavoprotein</keyword>
<dbReference type="PROSITE" id="PS51387">
    <property type="entry name" value="FAD_PCMH"/>
    <property type="match status" value="1"/>
</dbReference>
<dbReference type="InterPro" id="IPR006094">
    <property type="entry name" value="Oxid_FAD_bind_N"/>
</dbReference>
<feature type="domain" description="FAD-binding PCMH-type" evidence="3">
    <location>
        <begin position="1"/>
        <end position="173"/>
    </location>
</feature>
<comment type="caution">
    <text evidence="4">The sequence shown here is derived from an EMBL/GenBank/DDBJ whole genome shotgun (WGS) entry which is preliminary data.</text>
</comment>
<dbReference type="GO" id="GO:0003824">
    <property type="term" value="F:catalytic activity"/>
    <property type="evidence" value="ECO:0007669"/>
    <property type="project" value="InterPro"/>
</dbReference>
<protein>
    <submittedName>
        <fullName evidence="4">2-hydroxy-acid oxidase</fullName>
    </submittedName>
</protein>